<keyword evidence="1" id="KW-1133">Transmembrane helix</keyword>
<keyword evidence="1" id="KW-0472">Membrane</keyword>
<evidence type="ECO:0000313" key="3">
    <source>
        <dbReference type="Proteomes" id="UP000198324"/>
    </source>
</evidence>
<evidence type="ECO:0000313" key="2">
    <source>
        <dbReference type="EMBL" id="SNR81861.1"/>
    </source>
</evidence>
<feature type="transmembrane region" description="Helical" evidence="1">
    <location>
        <begin position="360"/>
        <end position="383"/>
    </location>
</feature>
<name>A0A238ZFX0_9BACT</name>
<dbReference type="EMBL" id="FZOC01000002">
    <property type="protein sequence ID" value="SNR81861.1"/>
    <property type="molecule type" value="Genomic_DNA"/>
</dbReference>
<feature type="transmembrane region" description="Helical" evidence="1">
    <location>
        <begin position="42"/>
        <end position="59"/>
    </location>
</feature>
<sequence length="603" mass="64345">MQDNATASGACAPHLLETPMPSSTNQILIGCPLRLWRHSGPFARLVVVICLLLTVHAYLPTLRADFVAQDQWRAFRYSTLPGSGPARAAQCMDSVAGFYLFTGRPLVWLGECAEHAAVARIDDFAPLRPLALALVLISVLVVGAALSMLPGGFPTGVAAAAALATAPGFSFMYMQSLTAAMVLVSLALAAASQASLCRAMPEANAPGQLRQVRVGTALALFLASCLMYPAWAFCVLPLCFAEFCLVPARPLRRRLLRLAVQLAFFFIAAMLYYVLGTLAAWATTAVLGSMPAGEAYQLSMRLDAATLAQRATDAARQLVMAPPLSFDLPAGALPAFLIPPALILARTTRRQTGLGAPGTAALGAGTWLLGCILLLGSLSPWLFSRMEPLYTRHTLAAALFFCVGAASLPGLLLPPRLAHADKLAPLLTLLALTLPAALSQHALSRLETQVSGAEIAFLRKELGQWLDAKGWETTRRVLVVLPSAQRPREAEAWLEGSPRAGENAVLASSQNPVSIPWMLKAVLRERTDHPLGADVLMIPCDDSALCADMVATRTRHVALSIVGPDAPMARCPVSNAFVIDFRLLTQRPGTRTGQGQELEDMHK</sequence>
<evidence type="ECO:0008006" key="4">
    <source>
        <dbReference type="Google" id="ProtNLM"/>
    </source>
</evidence>
<dbReference type="Proteomes" id="UP000198324">
    <property type="component" value="Unassembled WGS sequence"/>
</dbReference>
<reference evidence="2 3" key="1">
    <citation type="submission" date="2017-06" db="EMBL/GenBank/DDBJ databases">
        <authorList>
            <person name="Kim H.J."/>
            <person name="Triplett B.A."/>
        </authorList>
    </citation>
    <scope>NUCLEOTIDE SEQUENCE [LARGE SCALE GENOMIC DNA]</scope>
    <source>
        <strain evidence="2 3">DSM 13116</strain>
    </source>
</reference>
<keyword evidence="3" id="KW-1185">Reference proteome</keyword>
<organism evidence="2 3">
    <name type="scientific">Humidesulfovibrio mexicanus</name>
    <dbReference type="NCBI Taxonomy" id="147047"/>
    <lineage>
        <taxon>Bacteria</taxon>
        <taxon>Pseudomonadati</taxon>
        <taxon>Thermodesulfobacteriota</taxon>
        <taxon>Desulfovibrionia</taxon>
        <taxon>Desulfovibrionales</taxon>
        <taxon>Desulfovibrionaceae</taxon>
        <taxon>Humidesulfovibrio</taxon>
    </lineage>
</organism>
<feature type="transmembrane region" description="Helical" evidence="1">
    <location>
        <begin position="395"/>
        <end position="414"/>
    </location>
</feature>
<accession>A0A238ZFX0</accession>
<feature type="transmembrane region" description="Helical" evidence="1">
    <location>
        <begin position="258"/>
        <end position="282"/>
    </location>
</feature>
<proteinExistence type="predicted"/>
<gene>
    <name evidence="2" type="ORF">SAMN04488503_1484</name>
</gene>
<dbReference type="AlphaFoldDB" id="A0A238ZFX0"/>
<evidence type="ECO:0000256" key="1">
    <source>
        <dbReference type="SAM" id="Phobius"/>
    </source>
</evidence>
<protein>
    <recommendedName>
        <fullName evidence="4">Glucosyl transferase GtrII</fullName>
    </recommendedName>
</protein>
<feature type="transmembrane region" description="Helical" evidence="1">
    <location>
        <begin position="130"/>
        <end position="149"/>
    </location>
</feature>
<keyword evidence="1" id="KW-0812">Transmembrane</keyword>
<feature type="transmembrane region" description="Helical" evidence="1">
    <location>
        <begin position="221"/>
        <end position="246"/>
    </location>
</feature>